<evidence type="ECO:0000256" key="1">
    <source>
        <dbReference type="SAM" id="MobiDB-lite"/>
    </source>
</evidence>
<dbReference type="PROSITE" id="PS51273">
    <property type="entry name" value="GATASE_TYPE_1"/>
    <property type="match status" value="1"/>
</dbReference>
<evidence type="ECO:0000259" key="2">
    <source>
        <dbReference type="Pfam" id="PF00117"/>
    </source>
</evidence>
<dbReference type="RefSeq" id="WP_344955192.1">
    <property type="nucleotide sequence ID" value="NZ_BAABCX010000001.1"/>
</dbReference>
<dbReference type="EMBL" id="BAABCX010000001">
    <property type="protein sequence ID" value="GAA3531976.1"/>
    <property type="molecule type" value="Genomic_DNA"/>
</dbReference>
<dbReference type="InterPro" id="IPR044992">
    <property type="entry name" value="ChyE-like"/>
</dbReference>
<feature type="region of interest" description="Disordered" evidence="1">
    <location>
        <begin position="232"/>
        <end position="254"/>
    </location>
</feature>
<dbReference type="CDD" id="cd01741">
    <property type="entry name" value="GATase1_1"/>
    <property type="match status" value="1"/>
</dbReference>
<dbReference type="PANTHER" id="PTHR42695">
    <property type="entry name" value="GLUTAMINE AMIDOTRANSFERASE YLR126C-RELATED"/>
    <property type="match status" value="1"/>
</dbReference>
<dbReference type="PANTHER" id="PTHR42695:SF5">
    <property type="entry name" value="GLUTAMINE AMIDOTRANSFERASE YLR126C-RELATED"/>
    <property type="match status" value="1"/>
</dbReference>
<dbReference type="Proteomes" id="UP001500795">
    <property type="component" value="Unassembled WGS sequence"/>
</dbReference>
<dbReference type="InterPro" id="IPR017926">
    <property type="entry name" value="GATASE"/>
</dbReference>
<sequence>MQLGLLLCDHIDSDFSRVGGDYPELFRECIGAVAPKAQLQVYDVHRQQFPDEDTRLDGWIISGARFDAFGRYPWLERLKTCVRRLLEQGQRIAGVCFGHQLLALMHGGEVARAPVGWGIGNHDYRWRQQAAGPGQAEGFRLLVSHQDQVLSLPERARVLAGSDFCPHAAFTLDDQVIGVQGHPEFTPAYSRFLIEQRKDRFSDGLYRQALDSLNQGHDGQAVMHLLLDFLTSPSSPQSGGRQDGHRDPQGNQKP</sequence>
<protein>
    <submittedName>
        <fullName evidence="3">Amidotransferase</fullName>
    </submittedName>
</protein>
<dbReference type="Gene3D" id="3.40.50.880">
    <property type="match status" value="1"/>
</dbReference>
<name>A0ABP6VAC6_9GAMM</name>
<evidence type="ECO:0000313" key="3">
    <source>
        <dbReference type="EMBL" id="GAA3531976.1"/>
    </source>
</evidence>
<comment type="caution">
    <text evidence="3">The sequence shown here is derived from an EMBL/GenBank/DDBJ whole genome shotgun (WGS) entry which is preliminary data.</text>
</comment>
<dbReference type="SUPFAM" id="SSF52317">
    <property type="entry name" value="Class I glutamine amidotransferase-like"/>
    <property type="match status" value="1"/>
</dbReference>
<dbReference type="InterPro" id="IPR029062">
    <property type="entry name" value="Class_I_gatase-like"/>
</dbReference>
<keyword evidence="4" id="KW-1185">Reference proteome</keyword>
<accession>A0ABP6VAC6</accession>
<proteinExistence type="predicted"/>
<gene>
    <name evidence="3" type="ORF">GCM10022394_09110</name>
</gene>
<reference evidence="4" key="1">
    <citation type="journal article" date="2019" name="Int. J. Syst. Evol. Microbiol.">
        <title>The Global Catalogue of Microorganisms (GCM) 10K type strain sequencing project: providing services to taxonomists for standard genome sequencing and annotation.</title>
        <authorList>
            <consortium name="The Broad Institute Genomics Platform"/>
            <consortium name="The Broad Institute Genome Sequencing Center for Infectious Disease"/>
            <person name="Wu L."/>
            <person name="Ma J."/>
        </authorList>
    </citation>
    <scope>NUCLEOTIDE SEQUENCE [LARGE SCALE GENOMIC DNA]</scope>
    <source>
        <strain evidence="4">JCM 17110</strain>
    </source>
</reference>
<evidence type="ECO:0000313" key="4">
    <source>
        <dbReference type="Proteomes" id="UP001500795"/>
    </source>
</evidence>
<feature type="domain" description="Glutamine amidotransferase" evidence="2">
    <location>
        <begin position="50"/>
        <end position="187"/>
    </location>
</feature>
<organism evidence="3 4">
    <name type="scientific">Zobellella aerophila</name>
    <dbReference type="NCBI Taxonomy" id="870480"/>
    <lineage>
        <taxon>Bacteria</taxon>
        <taxon>Pseudomonadati</taxon>
        <taxon>Pseudomonadota</taxon>
        <taxon>Gammaproteobacteria</taxon>
        <taxon>Aeromonadales</taxon>
        <taxon>Aeromonadaceae</taxon>
        <taxon>Zobellella</taxon>
    </lineage>
</organism>
<dbReference type="Pfam" id="PF00117">
    <property type="entry name" value="GATase"/>
    <property type="match status" value="1"/>
</dbReference>